<evidence type="ECO:0000256" key="7">
    <source>
        <dbReference type="ARBA" id="ARBA00022833"/>
    </source>
</evidence>
<feature type="domain" description="RING-type" evidence="10">
    <location>
        <begin position="187"/>
        <end position="228"/>
    </location>
</feature>
<evidence type="ECO:0000313" key="11">
    <source>
        <dbReference type="EMBL" id="KAJ5067473.1"/>
    </source>
</evidence>
<evidence type="ECO:0000259" key="10">
    <source>
        <dbReference type="PROSITE" id="PS50089"/>
    </source>
</evidence>
<reference evidence="11" key="1">
    <citation type="submission" date="2022-10" db="EMBL/GenBank/DDBJ databases">
        <title>Novel sulphate-reducing endosymbionts in the free-living metamonad Anaeramoeba.</title>
        <authorList>
            <person name="Jerlstrom-Hultqvist J."/>
            <person name="Cepicka I."/>
            <person name="Gallot-Lavallee L."/>
            <person name="Salas-Leiva D."/>
            <person name="Curtis B.A."/>
            <person name="Zahonova K."/>
            <person name="Pipaliya S."/>
            <person name="Dacks J."/>
            <person name="Roger A.J."/>
        </authorList>
    </citation>
    <scope>NUCLEOTIDE SEQUENCE</scope>
    <source>
        <strain evidence="11">BMAN</strain>
    </source>
</reference>
<keyword evidence="6" id="KW-0833">Ubl conjugation pathway</keyword>
<sequence>MKLQQKFDEEEKNWQQYQKEILQEDEKYAKKIQKQTKKVEKLNQIKIQNKQTEKTKKTKNKKIEKYQKQKKELEKKYNDLSSKRSLPTEKRQNSNPFFSNSRNIFIHESPILREHQQNRNNSLKSSLIEQVPSLNDRLNLDISDHFDFFSISERIGVVECGLTQDEIDKIPKIFFSHDLDDQKFSKCVICLGEYEENHSITILPCGHNFHSACIESWLKKNKKCPLCKTIISNLF</sequence>
<evidence type="ECO:0000256" key="1">
    <source>
        <dbReference type="ARBA" id="ARBA00000900"/>
    </source>
</evidence>
<evidence type="ECO:0000256" key="9">
    <source>
        <dbReference type="SAM" id="MobiDB-lite"/>
    </source>
</evidence>
<dbReference type="EC" id="2.3.2.27" evidence="2"/>
<dbReference type="SUPFAM" id="SSF57850">
    <property type="entry name" value="RING/U-box"/>
    <property type="match status" value="1"/>
</dbReference>
<keyword evidence="5 8" id="KW-0863">Zinc-finger</keyword>
<comment type="catalytic activity">
    <reaction evidence="1">
        <text>S-ubiquitinyl-[E2 ubiquitin-conjugating enzyme]-L-cysteine + [acceptor protein]-L-lysine = [E2 ubiquitin-conjugating enzyme]-L-cysteine + N(6)-ubiquitinyl-[acceptor protein]-L-lysine.</text>
        <dbReference type="EC" id="2.3.2.27"/>
    </reaction>
</comment>
<dbReference type="PANTHER" id="PTHR22937:SF65">
    <property type="entry name" value="E3 UBIQUITIN-PROTEIN LIGASE ARK2C"/>
    <property type="match status" value="1"/>
</dbReference>
<evidence type="ECO:0000256" key="4">
    <source>
        <dbReference type="ARBA" id="ARBA00022723"/>
    </source>
</evidence>
<gene>
    <name evidence="11" type="ORF">M0811_12923</name>
</gene>
<evidence type="ECO:0000256" key="5">
    <source>
        <dbReference type="ARBA" id="ARBA00022771"/>
    </source>
</evidence>
<dbReference type="OMA" id="IELECCH"/>
<evidence type="ECO:0000256" key="6">
    <source>
        <dbReference type="ARBA" id="ARBA00022786"/>
    </source>
</evidence>
<dbReference type="PROSITE" id="PS50089">
    <property type="entry name" value="ZF_RING_2"/>
    <property type="match status" value="1"/>
</dbReference>
<dbReference type="Pfam" id="PF13639">
    <property type="entry name" value="zf-RING_2"/>
    <property type="match status" value="1"/>
</dbReference>
<feature type="region of interest" description="Disordered" evidence="9">
    <location>
        <begin position="74"/>
        <end position="100"/>
    </location>
</feature>
<dbReference type="EMBL" id="JAPDFW010000127">
    <property type="protein sequence ID" value="KAJ5067473.1"/>
    <property type="molecule type" value="Genomic_DNA"/>
</dbReference>
<keyword evidence="4" id="KW-0479">Metal-binding</keyword>
<accession>A0A9Q0L7G3</accession>
<dbReference type="GO" id="GO:0061630">
    <property type="term" value="F:ubiquitin protein ligase activity"/>
    <property type="evidence" value="ECO:0007669"/>
    <property type="project" value="UniProtKB-EC"/>
</dbReference>
<evidence type="ECO:0000256" key="8">
    <source>
        <dbReference type="PROSITE-ProRule" id="PRU00175"/>
    </source>
</evidence>
<keyword evidence="7" id="KW-0862">Zinc</keyword>
<feature type="compositionally biased region" description="Basic and acidic residues" evidence="9">
    <location>
        <begin position="74"/>
        <end position="92"/>
    </location>
</feature>
<dbReference type="Proteomes" id="UP001149090">
    <property type="component" value="Unassembled WGS sequence"/>
</dbReference>
<evidence type="ECO:0000256" key="3">
    <source>
        <dbReference type="ARBA" id="ARBA00022679"/>
    </source>
</evidence>
<keyword evidence="12" id="KW-1185">Reference proteome</keyword>
<dbReference type="OrthoDB" id="8062037at2759"/>
<protein>
    <recommendedName>
        <fullName evidence="2">RING-type E3 ubiquitin transferase</fullName>
        <ecNumber evidence="2">2.3.2.27</ecNumber>
    </recommendedName>
</protein>
<evidence type="ECO:0000313" key="12">
    <source>
        <dbReference type="Proteomes" id="UP001149090"/>
    </source>
</evidence>
<name>A0A9Q0L7G3_ANAIG</name>
<dbReference type="PANTHER" id="PTHR22937">
    <property type="entry name" value="E3 UBIQUITIN-PROTEIN LIGASE RNF165"/>
    <property type="match status" value="1"/>
</dbReference>
<keyword evidence="3" id="KW-0808">Transferase</keyword>
<evidence type="ECO:0000256" key="2">
    <source>
        <dbReference type="ARBA" id="ARBA00012483"/>
    </source>
</evidence>
<dbReference type="SMART" id="SM00184">
    <property type="entry name" value="RING"/>
    <property type="match status" value="1"/>
</dbReference>
<proteinExistence type="predicted"/>
<dbReference type="InterPro" id="IPR013083">
    <property type="entry name" value="Znf_RING/FYVE/PHD"/>
</dbReference>
<organism evidence="11 12">
    <name type="scientific">Anaeramoeba ignava</name>
    <name type="common">Anaerobic marine amoeba</name>
    <dbReference type="NCBI Taxonomy" id="1746090"/>
    <lineage>
        <taxon>Eukaryota</taxon>
        <taxon>Metamonada</taxon>
        <taxon>Anaeramoebidae</taxon>
        <taxon>Anaeramoeba</taxon>
    </lineage>
</organism>
<dbReference type="GO" id="GO:0008270">
    <property type="term" value="F:zinc ion binding"/>
    <property type="evidence" value="ECO:0007669"/>
    <property type="project" value="UniProtKB-KW"/>
</dbReference>
<comment type="caution">
    <text evidence="11">The sequence shown here is derived from an EMBL/GenBank/DDBJ whole genome shotgun (WGS) entry which is preliminary data.</text>
</comment>
<dbReference type="Gene3D" id="3.30.40.10">
    <property type="entry name" value="Zinc/RING finger domain, C3HC4 (zinc finger)"/>
    <property type="match status" value="1"/>
</dbReference>
<dbReference type="InterPro" id="IPR001841">
    <property type="entry name" value="Znf_RING"/>
</dbReference>
<dbReference type="InterPro" id="IPR045191">
    <property type="entry name" value="MBR1/2-like"/>
</dbReference>
<dbReference type="AlphaFoldDB" id="A0A9Q0L7G3"/>